<dbReference type="EMBL" id="JABSTV010001245">
    <property type="protein sequence ID" value="KAH7982355.1"/>
    <property type="molecule type" value="Genomic_DNA"/>
</dbReference>
<name>A0A9D4T8J2_RHISA</name>
<evidence type="ECO:0000313" key="2">
    <source>
        <dbReference type="Proteomes" id="UP000821837"/>
    </source>
</evidence>
<reference evidence="1" key="2">
    <citation type="submission" date="2021-09" db="EMBL/GenBank/DDBJ databases">
        <authorList>
            <person name="Jia N."/>
            <person name="Wang J."/>
            <person name="Shi W."/>
            <person name="Du L."/>
            <person name="Sun Y."/>
            <person name="Zhan W."/>
            <person name="Jiang J."/>
            <person name="Wang Q."/>
            <person name="Zhang B."/>
            <person name="Ji P."/>
            <person name="Sakyi L.B."/>
            <person name="Cui X."/>
            <person name="Yuan T."/>
            <person name="Jiang B."/>
            <person name="Yang W."/>
            <person name="Lam T.T.-Y."/>
            <person name="Chang Q."/>
            <person name="Ding S."/>
            <person name="Wang X."/>
            <person name="Zhu J."/>
            <person name="Ruan X."/>
            <person name="Zhao L."/>
            <person name="Wei J."/>
            <person name="Que T."/>
            <person name="Du C."/>
            <person name="Cheng J."/>
            <person name="Dai P."/>
            <person name="Han X."/>
            <person name="Huang E."/>
            <person name="Gao Y."/>
            <person name="Liu J."/>
            <person name="Shao H."/>
            <person name="Ye R."/>
            <person name="Li L."/>
            <person name="Wei W."/>
            <person name="Wang X."/>
            <person name="Wang C."/>
            <person name="Huo Q."/>
            <person name="Li W."/>
            <person name="Guo W."/>
            <person name="Chen H."/>
            <person name="Chen S."/>
            <person name="Zhou L."/>
            <person name="Zhou L."/>
            <person name="Ni X."/>
            <person name="Tian J."/>
            <person name="Zhou Y."/>
            <person name="Sheng Y."/>
            <person name="Liu T."/>
            <person name="Pan Y."/>
            <person name="Xia L."/>
            <person name="Li J."/>
            <person name="Zhao F."/>
            <person name="Cao W."/>
        </authorList>
    </citation>
    <scope>NUCLEOTIDE SEQUENCE</scope>
    <source>
        <strain evidence="1">Rsan-2018</strain>
        <tissue evidence="1">Larvae</tissue>
    </source>
</reference>
<evidence type="ECO:0000313" key="1">
    <source>
        <dbReference type="EMBL" id="KAH7982355.1"/>
    </source>
</evidence>
<protein>
    <submittedName>
        <fullName evidence="1">Uncharacterized protein</fullName>
    </submittedName>
</protein>
<sequence>MMTRKDAFRQGLPTGFCAPSDYLQQVHLLGWTSLAEVKALGEALTVVAAEKTVQFPADVKTLVVGQTWLEDSGAWYHSSKAAIVLVA</sequence>
<comment type="caution">
    <text evidence="1">The sequence shown here is derived from an EMBL/GenBank/DDBJ whole genome shotgun (WGS) entry which is preliminary data.</text>
</comment>
<dbReference type="AlphaFoldDB" id="A0A9D4T8J2"/>
<proteinExistence type="predicted"/>
<gene>
    <name evidence="1" type="ORF">HPB52_004197</name>
</gene>
<dbReference type="Proteomes" id="UP000821837">
    <property type="component" value="Chromosome 1"/>
</dbReference>
<reference evidence="1" key="1">
    <citation type="journal article" date="2020" name="Cell">
        <title>Large-Scale Comparative Analyses of Tick Genomes Elucidate Their Genetic Diversity and Vector Capacities.</title>
        <authorList>
            <consortium name="Tick Genome and Microbiome Consortium (TIGMIC)"/>
            <person name="Jia N."/>
            <person name="Wang J."/>
            <person name="Shi W."/>
            <person name="Du L."/>
            <person name="Sun Y."/>
            <person name="Zhan W."/>
            <person name="Jiang J.F."/>
            <person name="Wang Q."/>
            <person name="Zhang B."/>
            <person name="Ji P."/>
            <person name="Bell-Sakyi L."/>
            <person name="Cui X.M."/>
            <person name="Yuan T.T."/>
            <person name="Jiang B.G."/>
            <person name="Yang W.F."/>
            <person name="Lam T.T."/>
            <person name="Chang Q.C."/>
            <person name="Ding S.J."/>
            <person name="Wang X.J."/>
            <person name="Zhu J.G."/>
            <person name="Ruan X.D."/>
            <person name="Zhao L."/>
            <person name="Wei J.T."/>
            <person name="Ye R.Z."/>
            <person name="Que T.C."/>
            <person name="Du C.H."/>
            <person name="Zhou Y.H."/>
            <person name="Cheng J.X."/>
            <person name="Dai P.F."/>
            <person name="Guo W.B."/>
            <person name="Han X.H."/>
            <person name="Huang E.J."/>
            <person name="Li L.F."/>
            <person name="Wei W."/>
            <person name="Gao Y.C."/>
            <person name="Liu J.Z."/>
            <person name="Shao H.Z."/>
            <person name="Wang X."/>
            <person name="Wang C.C."/>
            <person name="Yang T.C."/>
            <person name="Huo Q.B."/>
            <person name="Li W."/>
            <person name="Chen H.Y."/>
            <person name="Chen S.E."/>
            <person name="Zhou L.G."/>
            <person name="Ni X.B."/>
            <person name="Tian J.H."/>
            <person name="Sheng Y."/>
            <person name="Liu T."/>
            <person name="Pan Y.S."/>
            <person name="Xia L.Y."/>
            <person name="Li J."/>
            <person name="Zhao F."/>
            <person name="Cao W.C."/>
        </authorList>
    </citation>
    <scope>NUCLEOTIDE SEQUENCE</scope>
    <source>
        <strain evidence="1">Rsan-2018</strain>
    </source>
</reference>
<keyword evidence="2" id="KW-1185">Reference proteome</keyword>
<organism evidence="1 2">
    <name type="scientific">Rhipicephalus sanguineus</name>
    <name type="common">Brown dog tick</name>
    <name type="synonym">Ixodes sanguineus</name>
    <dbReference type="NCBI Taxonomy" id="34632"/>
    <lineage>
        <taxon>Eukaryota</taxon>
        <taxon>Metazoa</taxon>
        <taxon>Ecdysozoa</taxon>
        <taxon>Arthropoda</taxon>
        <taxon>Chelicerata</taxon>
        <taxon>Arachnida</taxon>
        <taxon>Acari</taxon>
        <taxon>Parasitiformes</taxon>
        <taxon>Ixodida</taxon>
        <taxon>Ixodoidea</taxon>
        <taxon>Ixodidae</taxon>
        <taxon>Rhipicephalinae</taxon>
        <taxon>Rhipicephalus</taxon>
        <taxon>Rhipicephalus</taxon>
    </lineage>
</organism>
<accession>A0A9D4T8J2</accession>